<dbReference type="Gene3D" id="3.80.10.10">
    <property type="entry name" value="Ribonuclease Inhibitor"/>
    <property type="match status" value="1"/>
</dbReference>
<evidence type="ECO:0000313" key="1">
    <source>
        <dbReference type="EMBL" id="KAF3106003.1"/>
    </source>
</evidence>
<dbReference type="EMBL" id="WIQW01000013">
    <property type="protein sequence ID" value="KAF3106003.1"/>
    <property type="molecule type" value="Genomic_DNA"/>
</dbReference>
<name>A0A7C8JDL1_ORBOL</name>
<dbReference type="SUPFAM" id="SSF52058">
    <property type="entry name" value="L domain-like"/>
    <property type="match status" value="1"/>
</dbReference>
<sequence>MAHNITFTSLPEEILLQIFTYVSDSIKDTISILSTSKKLHRIAKPLVCNTILLPARKGWGFYESTDVRERINILTSNIDAIAPYIREFGLCQAEPVLEIRESTEKLRISEELAPVLAKIPVGQLRSFRWDIRADCPKSIISNLHTHQQNLETIIIYHPSFDRISEPATFTRKLKILVTGPKSFVFAIDLQVFQNLRHLCIYGHVYTSIEAKQRLMNQLPTALKTLKTFAMVNLTHGHQLWPLFSGVDTSVIKKSKKFMEVTYPYLEIFAYDDNAFGAMFSKHISLESISQFPNLRALHSRFFLSSTLLSNFDPKVPIRLKTLEVQGCSIEILSNFLLAFKGLQDLDVLVLLAEDYPDPAPILHHAETLKRLVLWRVVRPSGRLPRLAPIPFTLMRSLGEGLGRLEEFCATLPQEHDPFEGNLFPELKLLWLYNTDSSRPKIDTIPEYPWIPPTKDEIKSHPQWVIKNQTLQLDITAHPNLTIPKNLKALAIGHCSRVIDLEAETNSGSVINFSRTERLYELVREGNDTVIWRRIGMRELARKYPDLLSPYEDTFGVPLMKRHYIFGSTERDGLLDPLEVLPNN</sequence>
<gene>
    <name evidence="1" type="ORF">TWF102_001902</name>
</gene>
<dbReference type="InterPro" id="IPR032675">
    <property type="entry name" value="LRR_dom_sf"/>
</dbReference>
<dbReference type="InterPro" id="IPR036047">
    <property type="entry name" value="F-box-like_dom_sf"/>
</dbReference>
<dbReference type="CDD" id="cd09917">
    <property type="entry name" value="F-box_SF"/>
    <property type="match status" value="1"/>
</dbReference>
<accession>A0A7C8JDL1</accession>
<proteinExistence type="predicted"/>
<protein>
    <submittedName>
        <fullName evidence="1">Uncharacterized protein</fullName>
    </submittedName>
</protein>
<evidence type="ECO:0000313" key="2">
    <source>
        <dbReference type="Proteomes" id="UP000475325"/>
    </source>
</evidence>
<organism evidence="1 2">
    <name type="scientific">Orbilia oligospora</name>
    <name type="common">Nematode-trapping fungus</name>
    <name type="synonym">Arthrobotrys oligospora</name>
    <dbReference type="NCBI Taxonomy" id="2813651"/>
    <lineage>
        <taxon>Eukaryota</taxon>
        <taxon>Fungi</taxon>
        <taxon>Dikarya</taxon>
        <taxon>Ascomycota</taxon>
        <taxon>Pezizomycotina</taxon>
        <taxon>Orbiliomycetes</taxon>
        <taxon>Orbiliales</taxon>
        <taxon>Orbiliaceae</taxon>
        <taxon>Orbilia</taxon>
    </lineage>
</organism>
<dbReference type="Proteomes" id="UP000475325">
    <property type="component" value="Unassembled WGS sequence"/>
</dbReference>
<dbReference type="SUPFAM" id="SSF81383">
    <property type="entry name" value="F-box domain"/>
    <property type="match status" value="1"/>
</dbReference>
<reference evidence="1 2" key="1">
    <citation type="submission" date="2019-06" db="EMBL/GenBank/DDBJ databases">
        <authorList>
            <person name="Palmer J.M."/>
        </authorList>
    </citation>
    <scope>NUCLEOTIDE SEQUENCE [LARGE SCALE GENOMIC DNA]</scope>
    <source>
        <strain evidence="1 2">TWF102</strain>
    </source>
</reference>
<dbReference type="AlphaFoldDB" id="A0A7C8JDL1"/>
<comment type="caution">
    <text evidence="1">The sequence shown here is derived from an EMBL/GenBank/DDBJ whole genome shotgun (WGS) entry which is preliminary data.</text>
</comment>